<gene>
    <name evidence="2" type="ORF">DGAL_LOCUS3227</name>
</gene>
<evidence type="ECO:0000313" key="3">
    <source>
        <dbReference type="Proteomes" id="UP000789390"/>
    </source>
</evidence>
<evidence type="ECO:0000256" key="1">
    <source>
        <dbReference type="SAM" id="MobiDB-lite"/>
    </source>
</evidence>
<reference evidence="2" key="1">
    <citation type="submission" date="2021-11" db="EMBL/GenBank/DDBJ databases">
        <authorList>
            <person name="Schell T."/>
        </authorList>
    </citation>
    <scope>NUCLEOTIDE SEQUENCE</scope>
    <source>
        <strain evidence="2">M5</strain>
    </source>
</reference>
<comment type="caution">
    <text evidence="2">The sequence shown here is derived from an EMBL/GenBank/DDBJ whole genome shotgun (WGS) entry which is preliminary data.</text>
</comment>
<sequence>MFQRKSNFPQMPTPPTGEQQAKDMMKCTNNSDVVQALDLQDRECSFNAETNICLQKLYDLLMYKRNLDNSIQDLNTIFPALIRISNELQNKSDNVKLQAYQSIN</sequence>
<organism evidence="2 3">
    <name type="scientific">Daphnia galeata</name>
    <dbReference type="NCBI Taxonomy" id="27404"/>
    <lineage>
        <taxon>Eukaryota</taxon>
        <taxon>Metazoa</taxon>
        <taxon>Ecdysozoa</taxon>
        <taxon>Arthropoda</taxon>
        <taxon>Crustacea</taxon>
        <taxon>Branchiopoda</taxon>
        <taxon>Diplostraca</taxon>
        <taxon>Cladocera</taxon>
        <taxon>Anomopoda</taxon>
        <taxon>Daphniidae</taxon>
        <taxon>Daphnia</taxon>
    </lineage>
</organism>
<evidence type="ECO:0000313" key="2">
    <source>
        <dbReference type="EMBL" id="CAH0100938.1"/>
    </source>
</evidence>
<dbReference type="Proteomes" id="UP000789390">
    <property type="component" value="Unassembled WGS sequence"/>
</dbReference>
<feature type="compositionally biased region" description="Polar residues" evidence="1">
    <location>
        <begin position="1"/>
        <end position="10"/>
    </location>
</feature>
<proteinExistence type="predicted"/>
<name>A0A8J2RGV7_9CRUS</name>
<dbReference type="EMBL" id="CAKKLH010000046">
    <property type="protein sequence ID" value="CAH0100938.1"/>
    <property type="molecule type" value="Genomic_DNA"/>
</dbReference>
<accession>A0A8J2RGV7</accession>
<keyword evidence="3" id="KW-1185">Reference proteome</keyword>
<dbReference type="AlphaFoldDB" id="A0A8J2RGV7"/>
<feature type="region of interest" description="Disordered" evidence="1">
    <location>
        <begin position="1"/>
        <end position="22"/>
    </location>
</feature>
<protein>
    <submittedName>
        <fullName evidence="2">Uncharacterized protein</fullName>
    </submittedName>
</protein>
<dbReference type="OrthoDB" id="10282632at2759"/>